<dbReference type="GO" id="GO:0008270">
    <property type="term" value="F:zinc ion binding"/>
    <property type="evidence" value="ECO:0007669"/>
    <property type="project" value="UniProtKB-KW"/>
</dbReference>
<evidence type="ECO:0000256" key="3">
    <source>
        <dbReference type="ARBA" id="ARBA00022723"/>
    </source>
</evidence>
<dbReference type="Proteomes" id="UP000261380">
    <property type="component" value="Unplaced"/>
</dbReference>
<dbReference type="FunFam" id="3.30.160.60:FF:001498">
    <property type="entry name" value="Zinc finger protein 404"/>
    <property type="match status" value="1"/>
</dbReference>
<feature type="region of interest" description="Disordered" evidence="12">
    <location>
        <begin position="123"/>
        <end position="161"/>
    </location>
</feature>
<keyword evidence="7" id="KW-0805">Transcription regulation</keyword>
<feature type="domain" description="C2H2-type" evidence="13">
    <location>
        <begin position="304"/>
        <end position="326"/>
    </location>
</feature>
<evidence type="ECO:0000256" key="2">
    <source>
        <dbReference type="ARBA" id="ARBA00006991"/>
    </source>
</evidence>
<keyword evidence="6" id="KW-0862">Zinc</keyword>
<keyword evidence="4" id="KW-0677">Repeat</keyword>
<evidence type="ECO:0000256" key="10">
    <source>
        <dbReference type="ARBA" id="ARBA00023242"/>
    </source>
</evidence>
<evidence type="ECO:0000256" key="5">
    <source>
        <dbReference type="ARBA" id="ARBA00022771"/>
    </source>
</evidence>
<dbReference type="PROSITE" id="PS00028">
    <property type="entry name" value="ZINC_FINGER_C2H2_1"/>
    <property type="match status" value="8"/>
</dbReference>
<dbReference type="FunFam" id="3.30.160.60:FF:001009">
    <property type="entry name" value="Zinc finger protein 26"/>
    <property type="match status" value="1"/>
</dbReference>
<organism evidence="14 15">
    <name type="scientific">Xiphophorus couchianus</name>
    <name type="common">Monterrey platyfish</name>
    <dbReference type="NCBI Taxonomy" id="32473"/>
    <lineage>
        <taxon>Eukaryota</taxon>
        <taxon>Metazoa</taxon>
        <taxon>Chordata</taxon>
        <taxon>Craniata</taxon>
        <taxon>Vertebrata</taxon>
        <taxon>Euteleostomi</taxon>
        <taxon>Actinopterygii</taxon>
        <taxon>Neopterygii</taxon>
        <taxon>Teleostei</taxon>
        <taxon>Neoteleostei</taxon>
        <taxon>Acanthomorphata</taxon>
        <taxon>Ovalentaria</taxon>
        <taxon>Atherinomorphae</taxon>
        <taxon>Cyprinodontiformes</taxon>
        <taxon>Poeciliidae</taxon>
        <taxon>Poeciliinae</taxon>
        <taxon>Xiphophorus</taxon>
    </lineage>
</organism>
<feature type="domain" description="C2H2-type" evidence="13">
    <location>
        <begin position="397"/>
        <end position="424"/>
    </location>
</feature>
<dbReference type="InterPro" id="IPR013087">
    <property type="entry name" value="Znf_C2H2_type"/>
</dbReference>
<dbReference type="GeneTree" id="ENSGT00950000183052"/>
<dbReference type="Pfam" id="PF13912">
    <property type="entry name" value="zf-C2H2_6"/>
    <property type="match status" value="2"/>
</dbReference>
<feature type="region of interest" description="Disordered" evidence="12">
    <location>
        <begin position="1"/>
        <end position="24"/>
    </location>
</feature>
<evidence type="ECO:0000256" key="7">
    <source>
        <dbReference type="ARBA" id="ARBA00023015"/>
    </source>
</evidence>
<evidence type="ECO:0000313" key="14">
    <source>
        <dbReference type="Ensembl" id="ENSXCOP00000017340.1"/>
    </source>
</evidence>
<feature type="domain" description="C2H2-type" evidence="13">
    <location>
        <begin position="340"/>
        <end position="367"/>
    </location>
</feature>
<feature type="compositionally biased region" description="Basic and acidic residues" evidence="12">
    <location>
        <begin position="130"/>
        <end position="152"/>
    </location>
</feature>
<dbReference type="GO" id="GO:0000981">
    <property type="term" value="F:DNA-binding transcription factor activity, RNA polymerase II-specific"/>
    <property type="evidence" value="ECO:0007669"/>
    <property type="project" value="TreeGrafter"/>
</dbReference>
<dbReference type="GO" id="GO:0000977">
    <property type="term" value="F:RNA polymerase II transcription regulatory region sequence-specific DNA binding"/>
    <property type="evidence" value="ECO:0007669"/>
    <property type="project" value="TreeGrafter"/>
</dbReference>
<reference evidence="14" key="2">
    <citation type="submission" date="2025-09" db="UniProtKB">
        <authorList>
            <consortium name="Ensembl"/>
        </authorList>
    </citation>
    <scope>IDENTIFICATION</scope>
</reference>
<dbReference type="PANTHER" id="PTHR24381">
    <property type="entry name" value="ZINC FINGER PROTEIN"/>
    <property type="match status" value="1"/>
</dbReference>
<comment type="similarity">
    <text evidence="2">Belongs to the krueppel C2H2-type zinc-finger protein family.</text>
</comment>
<dbReference type="FunFam" id="3.30.160.60:FF:000446">
    <property type="entry name" value="Zinc finger protein"/>
    <property type="match status" value="1"/>
</dbReference>
<sequence length="530" mass="59788">EDVRPGGPPEAAPEHPQRGRVHGRLQPYGCQDCGKRFSKRSNLKVHQLLHSGEKPHACEACGKRFRDRSHLRNHRVTHSGEKPFWCEECGKTFTRPGSLRKHQRMCVGAGGDVGLWVEMDRDAAGGNEGETNRSDSSWKPDVSDGQEKKDSELINETEEVNPSNDVWTETVCGESFLSVLSLNEHLKVHSGQQPVQPEVSSFTSGLPLENNHKLRHECSTCHKLFEVEAQLKAHHRTHRKCKTYLCGVCGKFLSSNRSLSRHKMTHSGERPHRCQICERGFKLTFATMSALNGHSRVHLEKRPTLCHLCPKSFDRKSDFVAHSKHHGSVYGNASTGSLGYSCKLCGKTFALETSLKTHEKTHATSDCPFTCQICHKTFQTYQNLMNHRKTHGTVGSFVCSLCNMSFLSEDTLKVHMIVHSNEKPYKCLQCGRCFKRLAYLVNHIKTHSAIQQCVCTICGQVSNGQEALEDHMRIHTGEIPVEQNLHLDPWYENTVEEPQGIQVLPTMFAFIDKTSETALFKLFSIFSLFS</sequence>
<feature type="domain" description="C2H2-type" evidence="13">
    <location>
        <begin position="84"/>
        <end position="113"/>
    </location>
</feature>
<evidence type="ECO:0000259" key="13">
    <source>
        <dbReference type="PROSITE" id="PS50157"/>
    </source>
</evidence>
<dbReference type="Ensembl" id="ENSXCOT00000017562.1">
    <property type="protein sequence ID" value="ENSXCOP00000017340.1"/>
    <property type="gene ID" value="ENSXCOG00000013066.1"/>
</dbReference>
<keyword evidence="9" id="KW-0804">Transcription</keyword>
<keyword evidence="3" id="KW-0479">Metal-binding</keyword>
<feature type="domain" description="C2H2-type" evidence="13">
    <location>
        <begin position="369"/>
        <end position="391"/>
    </location>
</feature>
<evidence type="ECO:0000256" key="11">
    <source>
        <dbReference type="PROSITE-ProRule" id="PRU00042"/>
    </source>
</evidence>
<feature type="domain" description="C2H2-type" evidence="13">
    <location>
        <begin position="56"/>
        <end position="83"/>
    </location>
</feature>
<evidence type="ECO:0000256" key="4">
    <source>
        <dbReference type="ARBA" id="ARBA00022737"/>
    </source>
</evidence>
<keyword evidence="5 11" id="KW-0863">Zinc-finger</keyword>
<dbReference type="GO" id="GO:0005634">
    <property type="term" value="C:nucleus"/>
    <property type="evidence" value="ECO:0007669"/>
    <property type="project" value="UniProtKB-SubCell"/>
</dbReference>
<feature type="compositionally biased region" description="Pro residues" evidence="12">
    <location>
        <begin position="1"/>
        <end position="11"/>
    </location>
</feature>
<dbReference type="SMART" id="SM00355">
    <property type="entry name" value="ZnF_C2H2"/>
    <property type="match status" value="13"/>
</dbReference>
<keyword evidence="15" id="KW-1185">Reference proteome</keyword>
<evidence type="ECO:0000256" key="8">
    <source>
        <dbReference type="ARBA" id="ARBA00023125"/>
    </source>
</evidence>
<dbReference type="Gene3D" id="3.30.160.60">
    <property type="entry name" value="Classic Zinc Finger"/>
    <property type="match status" value="11"/>
</dbReference>
<feature type="domain" description="C2H2-type" evidence="13">
    <location>
        <begin position="28"/>
        <end position="55"/>
    </location>
</feature>
<feature type="domain" description="C2H2-type" evidence="13">
    <location>
        <begin position="216"/>
        <end position="243"/>
    </location>
</feature>
<dbReference type="AlphaFoldDB" id="A0A3B5M226"/>
<evidence type="ECO:0000256" key="6">
    <source>
        <dbReference type="ARBA" id="ARBA00022833"/>
    </source>
</evidence>
<feature type="domain" description="C2H2-type" evidence="13">
    <location>
        <begin position="453"/>
        <end position="480"/>
    </location>
</feature>
<dbReference type="PANTHER" id="PTHR24381:SF393">
    <property type="entry name" value="CHROMATIN-LINKED ADAPTOR FOR MSL PROTEINS, ISOFORM B"/>
    <property type="match status" value="1"/>
</dbReference>
<evidence type="ECO:0000313" key="15">
    <source>
        <dbReference type="Proteomes" id="UP000261380"/>
    </source>
</evidence>
<evidence type="ECO:0000256" key="12">
    <source>
        <dbReference type="SAM" id="MobiDB-lite"/>
    </source>
</evidence>
<feature type="domain" description="C2H2-type" evidence="13">
    <location>
        <begin position="167"/>
        <end position="194"/>
    </location>
</feature>
<keyword evidence="10" id="KW-0539">Nucleus</keyword>
<dbReference type="SUPFAM" id="SSF57667">
    <property type="entry name" value="beta-beta-alpha zinc fingers"/>
    <property type="match status" value="7"/>
</dbReference>
<dbReference type="Pfam" id="PF00096">
    <property type="entry name" value="zf-C2H2"/>
    <property type="match status" value="7"/>
</dbReference>
<feature type="domain" description="C2H2-type" evidence="13">
    <location>
        <begin position="425"/>
        <end position="452"/>
    </location>
</feature>
<evidence type="ECO:0000256" key="1">
    <source>
        <dbReference type="ARBA" id="ARBA00004123"/>
    </source>
</evidence>
<evidence type="ECO:0000256" key="9">
    <source>
        <dbReference type="ARBA" id="ARBA00023163"/>
    </source>
</evidence>
<feature type="domain" description="C2H2-type" evidence="13">
    <location>
        <begin position="244"/>
        <end position="271"/>
    </location>
</feature>
<comment type="subcellular location">
    <subcellularLocation>
        <location evidence="1">Nucleus</location>
    </subcellularLocation>
</comment>
<keyword evidence="8" id="KW-0238">DNA-binding</keyword>
<dbReference type="FunFam" id="3.30.160.60:FF:000185">
    <property type="entry name" value="zinc finger protein 319"/>
    <property type="match status" value="1"/>
</dbReference>
<proteinExistence type="inferred from homology"/>
<dbReference type="PROSITE" id="PS50157">
    <property type="entry name" value="ZINC_FINGER_C2H2_2"/>
    <property type="match status" value="12"/>
</dbReference>
<dbReference type="InterPro" id="IPR036236">
    <property type="entry name" value="Znf_C2H2_sf"/>
</dbReference>
<reference evidence="14" key="1">
    <citation type="submission" date="2025-08" db="UniProtKB">
        <authorList>
            <consortium name="Ensembl"/>
        </authorList>
    </citation>
    <scope>IDENTIFICATION</scope>
</reference>
<dbReference type="FunFam" id="3.30.160.60:FF:000634">
    <property type="entry name" value="Zinc finger X-chromosomal protein"/>
    <property type="match status" value="1"/>
</dbReference>
<name>A0A3B5M226_9TELE</name>
<dbReference type="Pfam" id="PF12874">
    <property type="entry name" value="zf-met"/>
    <property type="match status" value="1"/>
</dbReference>
<protein>
    <recommendedName>
        <fullName evidence="13">C2H2-type domain-containing protein</fullName>
    </recommendedName>
</protein>
<accession>A0A3B5M226</accession>